<evidence type="ECO:0000313" key="4">
    <source>
        <dbReference type="Proteomes" id="UP000473525"/>
    </source>
</evidence>
<keyword evidence="4" id="KW-1185">Reference proteome</keyword>
<dbReference type="Proteomes" id="UP000473525">
    <property type="component" value="Unassembled WGS sequence"/>
</dbReference>
<evidence type="ECO:0000256" key="1">
    <source>
        <dbReference type="ARBA" id="ARBA00006817"/>
    </source>
</evidence>
<reference evidence="3 4" key="1">
    <citation type="submission" date="2019-12" db="EMBL/GenBank/DDBJ databases">
        <authorList>
            <person name="Huq M.A."/>
        </authorList>
    </citation>
    <scope>NUCLEOTIDE SEQUENCE [LARGE SCALE GENOMIC DNA]</scope>
    <source>
        <strain evidence="3 4">MAH-18</strain>
    </source>
</reference>
<organism evidence="3 4">
    <name type="scientific">Nocardioides agri</name>
    <dbReference type="NCBI Taxonomy" id="2682843"/>
    <lineage>
        <taxon>Bacteria</taxon>
        <taxon>Bacillati</taxon>
        <taxon>Actinomycetota</taxon>
        <taxon>Actinomycetes</taxon>
        <taxon>Propionibacteriales</taxon>
        <taxon>Nocardioidaceae</taxon>
        <taxon>Nocardioides</taxon>
    </lineage>
</organism>
<evidence type="ECO:0000259" key="2">
    <source>
        <dbReference type="Pfam" id="PF08327"/>
    </source>
</evidence>
<comment type="similarity">
    <text evidence="1">Belongs to the AHA1 family.</text>
</comment>
<proteinExistence type="inferred from homology"/>
<dbReference type="Pfam" id="PF08327">
    <property type="entry name" value="AHSA1"/>
    <property type="match status" value="1"/>
</dbReference>
<dbReference type="Gene3D" id="3.30.530.20">
    <property type="match status" value="1"/>
</dbReference>
<dbReference type="SUPFAM" id="SSF55961">
    <property type="entry name" value="Bet v1-like"/>
    <property type="match status" value="1"/>
</dbReference>
<sequence length="144" mass="16359">MEFASLEREVYIAASPEVVFEVVSRPEHIREWWPDDASYDVTPGATGQIRFGDPDDGGVLETLTVVDVRPPESFSFRWTDKDLLVTFSLTPSGEGTLLKLTETGFREAGWERAVLEETYREHEQGWDHFLPRIAPYVASLGARR</sequence>
<name>A0A6L6XYJ5_9ACTN</name>
<evidence type="ECO:0000313" key="3">
    <source>
        <dbReference type="EMBL" id="MVQ51862.1"/>
    </source>
</evidence>
<dbReference type="InterPro" id="IPR013538">
    <property type="entry name" value="ASHA1/2-like_C"/>
</dbReference>
<comment type="caution">
    <text evidence="3">The sequence shown here is derived from an EMBL/GenBank/DDBJ whole genome shotgun (WGS) entry which is preliminary data.</text>
</comment>
<dbReference type="AlphaFoldDB" id="A0A6L6XYJ5"/>
<feature type="domain" description="Activator of Hsp90 ATPase homologue 1/2-like C-terminal" evidence="2">
    <location>
        <begin position="14"/>
        <end position="137"/>
    </location>
</feature>
<dbReference type="InterPro" id="IPR023393">
    <property type="entry name" value="START-like_dom_sf"/>
</dbReference>
<dbReference type="RefSeq" id="WP_157346894.1">
    <property type="nucleotide sequence ID" value="NZ_WSEK01000005.1"/>
</dbReference>
<gene>
    <name evidence="3" type="ORF">GON03_22000</name>
</gene>
<accession>A0A6L6XYJ5</accession>
<dbReference type="EMBL" id="WSEK01000005">
    <property type="protein sequence ID" value="MVQ51862.1"/>
    <property type="molecule type" value="Genomic_DNA"/>
</dbReference>
<protein>
    <submittedName>
        <fullName evidence="3">Polyketide cyclase</fullName>
    </submittedName>
</protein>